<protein>
    <submittedName>
        <fullName evidence="1">Uncharacterized protein</fullName>
    </submittedName>
</protein>
<dbReference type="EMBL" id="GGEC01028367">
    <property type="protein sequence ID" value="MBX08851.1"/>
    <property type="molecule type" value="Transcribed_RNA"/>
</dbReference>
<organism evidence="1">
    <name type="scientific">Rhizophora mucronata</name>
    <name type="common">Asiatic mangrove</name>
    <dbReference type="NCBI Taxonomy" id="61149"/>
    <lineage>
        <taxon>Eukaryota</taxon>
        <taxon>Viridiplantae</taxon>
        <taxon>Streptophyta</taxon>
        <taxon>Embryophyta</taxon>
        <taxon>Tracheophyta</taxon>
        <taxon>Spermatophyta</taxon>
        <taxon>Magnoliopsida</taxon>
        <taxon>eudicotyledons</taxon>
        <taxon>Gunneridae</taxon>
        <taxon>Pentapetalae</taxon>
        <taxon>rosids</taxon>
        <taxon>fabids</taxon>
        <taxon>Malpighiales</taxon>
        <taxon>Rhizophoraceae</taxon>
        <taxon>Rhizophora</taxon>
    </lineage>
</organism>
<accession>A0A2P2KSZ5</accession>
<proteinExistence type="predicted"/>
<evidence type="ECO:0000313" key="1">
    <source>
        <dbReference type="EMBL" id="MBX08851.1"/>
    </source>
</evidence>
<dbReference type="AlphaFoldDB" id="A0A2P2KSZ5"/>
<sequence>MRTRYPKSLDNLYKVWLYCRRIKFVNLLSKLLLHTEHFFLIDSQQIRRLKEKLSQRVGKVAFH</sequence>
<reference evidence="1" key="1">
    <citation type="submission" date="2018-02" db="EMBL/GenBank/DDBJ databases">
        <title>Rhizophora mucronata_Transcriptome.</title>
        <authorList>
            <person name="Meera S.P."/>
            <person name="Sreeshan A."/>
            <person name="Augustine A."/>
        </authorList>
    </citation>
    <scope>NUCLEOTIDE SEQUENCE</scope>
    <source>
        <tissue evidence="1">Leaf</tissue>
    </source>
</reference>
<name>A0A2P2KSZ5_RHIMU</name>